<name>A0A7M7JTD9_VARDE</name>
<reference evidence="2" key="1">
    <citation type="submission" date="2021-01" db="UniProtKB">
        <authorList>
            <consortium name="EnsemblMetazoa"/>
        </authorList>
    </citation>
    <scope>IDENTIFICATION</scope>
</reference>
<dbReference type="GeneID" id="111248452"/>
<sequence length="274" mass="30584">MDCMKVPLRFQAYLKRIEYHGSTPWVYPAESQPAPGQSNVQSISVETENGASTTRSPYHMTRTPIRERISGATDRSSSTAPGTKDQGIQGLRQTLLEELLEDCTNTFKNNAKRQANIGTTRLKPSMDGNEDTISLSQPKKTPICTNIGILDDLSIRLPDYGMFVPSIALSACVGLSGDELLQQVIKSGLKVRGVRLLHSGEPDYRLVKLRLVLHGLIVHKSQENITMVPVRSCTMLLSIGQHCEQSSRFEQKIDQITRRYQERISTNVIDRVNC</sequence>
<dbReference type="RefSeq" id="XP_022656599.1">
    <property type="nucleotide sequence ID" value="XM_022800864.1"/>
</dbReference>
<keyword evidence="3" id="KW-1185">Reference proteome</keyword>
<evidence type="ECO:0000313" key="2">
    <source>
        <dbReference type="EnsemblMetazoa" id="XP_022656598"/>
    </source>
</evidence>
<feature type="region of interest" description="Disordered" evidence="1">
    <location>
        <begin position="47"/>
        <end position="88"/>
    </location>
</feature>
<feature type="compositionally biased region" description="Polar residues" evidence="1">
    <location>
        <begin position="47"/>
        <end position="56"/>
    </location>
</feature>
<dbReference type="EnsemblMetazoa" id="XM_022800864">
    <property type="protein sequence ID" value="XP_022656599"/>
    <property type="gene ID" value="LOC111248452"/>
</dbReference>
<organism evidence="2 3">
    <name type="scientific">Varroa destructor</name>
    <name type="common">Honeybee mite</name>
    <dbReference type="NCBI Taxonomy" id="109461"/>
    <lineage>
        <taxon>Eukaryota</taxon>
        <taxon>Metazoa</taxon>
        <taxon>Ecdysozoa</taxon>
        <taxon>Arthropoda</taxon>
        <taxon>Chelicerata</taxon>
        <taxon>Arachnida</taxon>
        <taxon>Acari</taxon>
        <taxon>Parasitiformes</taxon>
        <taxon>Mesostigmata</taxon>
        <taxon>Gamasina</taxon>
        <taxon>Dermanyssoidea</taxon>
        <taxon>Varroidae</taxon>
        <taxon>Varroa</taxon>
    </lineage>
</organism>
<dbReference type="RefSeq" id="XP_022656598.1">
    <property type="nucleotide sequence ID" value="XM_022800863.1"/>
</dbReference>
<protein>
    <submittedName>
        <fullName evidence="2">Uncharacterized protein</fullName>
    </submittedName>
</protein>
<proteinExistence type="predicted"/>
<dbReference type="Proteomes" id="UP000594260">
    <property type="component" value="Unplaced"/>
</dbReference>
<dbReference type="EnsemblMetazoa" id="XM_022800863">
    <property type="protein sequence ID" value="XP_022656598"/>
    <property type="gene ID" value="LOC111248452"/>
</dbReference>
<evidence type="ECO:0000256" key="1">
    <source>
        <dbReference type="SAM" id="MobiDB-lite"/>
    </source>
</evidence>
<accession>A0A7M7JTD9</accession>
<dbReference type="AlphaFoldDB" id="A0A7M7JTD9"/>
<evidence type="ECO:0000313" key="3">
    <source>
        <dbReference type="Proteomes" id="UP000594260"/>
    </source>
</evidence>